<accession>A0A8H2VXG6</accession>
<dbReference type="Gene3D" id="1.10.510.10">
    <property type="entry name" value="Transferase(Phosphotransferase) domain 1"/>
    <property type="match status" value="1"/>
</dbReference>
<dbReference type="GO" id="GO:0004672">
    <property type="term" value="F:protein kinase activity"/>
    <property type="evidence" value="ECO:0007669"/>
    <property type="project" value="InterPro"/>
</dbReference>
<dbReference type="InterPro" id="IPR000719">
    <property type="entry name" value="Prot_kinase_dom"/>
</dbReference>
<feature type="domain" description="Protein kinase" evidence="1">
    <location>
        <begin position="1"/>
        <end position="166"/>
    </location>
</feature>
<dbReference type="OrthoDB" id="310217at2759"/>
<evidence type="ECO:0000313" key="2">
    <source>
        <dbReference type="EMBL" id="CAD6445914.1"/>
    </source>
</evidence>
<dbReference type="EMBL" id="CAJHIA010000017">
    <property type="protein sequence ID" value="CAD6445914.1"/>
    <property type="molecule type" value="Genomic_DNA"/>
</dbReference>
<evidence type="ECO:0000259" key="1">
    <source>
        <dbReference type="PROSITE" id="PS50011"/>
    </source>
</evidence>
<name>A0A8H2VXG6_9HELO</name>
<reference evidence="2" key="1">
    <citation type="submission" date="2020-10" db="EMBL/GenBank/DDBJ databases">
        <authorList>
            <person name="Kusch S."/>
        </authorList>
    </citation>
    <scope>NUCLEOTIDE SEQUENCE</scope>
    <source>
        <strain evidence="2">SwB9</strain>
    </source>
</reference>
<comment type="caution">
    <text evidence="2">The sequence shown here is derived from an EMBL/GenBank/DDBJ whole genome shotgun (WGS) entry which is preliminary data.</text>
</comment>
<dbReference type="GO" id="GO:0005524">
    <property type="term" value="F:ATP binding"/>
    <property type="evidence" value="ECO:0007669"/>
    <property type="project" value="InterPro"/>
</dbReference>
<organism evidence="2 3">
    <name type="scientific">Sclerotinia trifoliorum</name>
    <dbReference type="NCBI Taxonomy" id="28548"/>
    <lineage>
        <taxon>Eukaryota</taxon>
        <taxon>Fungi</taxon>
        <taxon>Dikarya</taxon>
        <taxon>Ascomycota</taxon>
        <taxon>Pezizomycotina</taxon>
        <taxon>Leotiomycetes</taxon>
        <taxon>Helotiales</taxon>
        <taxon>Sclerotiniaceae</taxon>
        <taxon>Sclerotinia</taxon>
    </lineage>
</organism>
<protein>
    <submittedName>
        <fullName evidence="2">4d04a4de-c530-4c57-9ce2-5729ba4c31b4-CDS</fullName>
    </submittedName>
</protein>
<dbReference type="AlphaFoldDB" id="A0A8H2VXG6"/>
<dbReference type="Proteomes" id="UP000624404">
    <property type="component" value="Unassembled WGS sequence"/>
</dbReference>
<sequence>MNHGTENPAHYRTGGPGFNAVDIGHFNLNLWNVYLQDYVDGQHVRGIMLKVGSFRRAVKVQRRQDERYHRQFHKTRDVKSRAPEQLYASDMRGMRPWLKNSRGDDRPGRGNKLKSVTYSSRTNVWQVGLIMFCIIHMTKEVDRDNVERIWDRSTGRLATGKYCKGE</sequence>
<dbReference type="PROSITE" id="PS50011">
    <property type="entry name" value="PROTEIN_KINASE_DOM"/>
    <property type="match status" value="1"/>
</dbReference>
<proteinExistence type="predicted"/>
<evidence type="ECO:0000313" key="3">
    <source>
        <dbReference type="Proteomes" id="UP000624404"/>
    </source>
</evidence>
<gene>
    <name evidence="2" type="ORF">SCLTRI_LOCUS5634</name>
</gene>
<keyword evidence="3" id="KW-1185">Reference proteome</keyword>